<dbReference type="AlphaFoldDB" id="A0A1W0B5V1"/>
<proteinExistence type="predicted"/>
<evidence type="ECO:0000313" key="2">
    <source>
        <dbReference type="Proteomes" id="UP000188836"/>
    </source>
</evidence>
<dbReference type="RefSeq" id="WP_077116624.1">
    <property type="nucleotide sequence ID" value="NZ_LOKT01000002.1"/>
</dbReference>
<reference evidence="1 2" key="1">
    <citation type="journal article" date="2016" name="Antonie Van Leeuwenhoek">
        <title>Nocardia donostiensis sp. nov., isolated from human respiratory specimens.</title>
        <authorList>
            <person name="Ercibengoa M."/>
            <person name="Bell M."/>
            <person name="Marimon J.M."/>
            <person name="Humrighouse B."/>
            <person name="Klenk H.P."/>
            <person name="Potter G."/>
            <person name="Perez-Trallero E."/>
        </authorList>
    </citation>
    <scope>NUCLEOTIDE SEQUENCE [LARGE SCALE GENOMIC DNA]</scope>
    <source>
        <strain evidence="1 2">X1655</strain>
    </source>
</reference>
<name>A0A1W0B5V1_9NOCA</name>
<organism evidence="1 2">
    <name type="scientific">Nocardia donostiensis</name>
    <dbReference type="NCBI Taxonomy" id="1538463"/>
    <lineage>
        <taxon>Bacteria</taxon>
        <taxon>Bacillati</taxon>
        <taxon>Actinomycetota</taxon>
        <taxon>Actinomycetes</taxon>
        <taxon>Mycobacteriales</taxon>
        <taxon>Nocardiaceae</taxon>
        <taxon>Nocardia</taxon>
    </lineage>
</organism>
<keyword evidence="2" id="KW-1185">Reference proteome</keyword>
<dbReference type="Proteomes" id="UP000188836">
    <property type="component" value="Unassembled WGS sequence"/>
</dbReference>
<protein>
    <submittedName>
        <fullName evidence="1">Uncharacterized protein</fullName>
    </submittedName>
</protein>
<dbReference type="OrthoDB" id="4566448at2"/>
<gene>
    <name evidence="1" type="ORF">B0T46_11845</name>
</gene>
<sequence>MLDDEIVNVEVDAAEVLARHGGKAGLLTILENLGRRGDDGDSDYIANRLNALDASGAVPVFDLMLSVDEDELSENQKLGIRDLRELRGEWP</sequence>
<evidence type="ECO:0000313" key="1">
    <source>
        <dbReference type="EMBL" id="ONM48712.1"/>
    </source>
</evidence>
<accession>A0A1W0B5V1</accession>
<dbReference type="EMBL" id="MUMY01000008">
    <property type="protein sequence ID" value="ONM48712.1"/>
    <property type="molecule type" value="Genomic_DNA"/>
</dbReference>
<comment type="caution">
    <text evidence="1">The sequence shown here is derived from an EMBL/GenBank/DDBJ whole genome shotgun (WGS) entry which is preliminary data.</text>
</comment>